<dbReference type="RefSeq" id="WP_199703418.1">
    <property type="nucleotide sequence ID" value="NZ_JAEMNV010000002.1"/>
</dbReference>
<sequence>MSRTRGLSRLLDTALDRAVVPGYSRIGFVVRRKSWATDDPAPAALAGKVAMVTGANSGIGKSTAEGLARLGATVLLAVRNAQRGEQARKDIVANVPGADVRVEVCDISNLADVANFAANLMARFDSVDVLVHNAGLMPPTRTETSEGHEVALATHVLGPVLLTERLAPVLCAAGGARVIFVSSGGMYTQKLRAYDPEFRHGAYKGAVAYSRTKRMQVAITPYLADRFAQQHISVHSMHPGWADTPGVADSLPAFERIMGPILRTAAEGADTAVWLAATQPEPPTGQFWHDRRIRPAHYLPVTQESAADLERFLRFCTTATETM</sequence>
<accession>A0A934NP85</accession>
<dbReference type="InterPro" id="IPR052992">
    <property type="entry name" value="SDR_member_12"/>
</dbReference>
<dbReference type="Gene3D" id="3.40.50.720">
    <property type="entry name" value="NAD(P)-binding Rossmann-like Domain"/>
    <property type="match status" value="1"/>
</dbReference>
<dbReference type="AlphaFoldDB" id="A0A934NP85"/>
<dbReference type="InterPro" id="IPR002347">
    <property type="entry name" value="SDR_fam"/>
</dbReference>
<name>A0A934NP85_9NOCA</name>
<dbReference type="Proteomes" id="UP000655868">
    <property type="component" value="Unassembled WGS sequence"/>
</dbReference>
<evidence type="ECO:0000313" key="2">
    <source>
        <dbReference type="Proteomes" id="UP000655868"/>
    </source>
</evidence>
<gene>
    <name evidence="1" type="ORF">JGU71_07700</name>
</gene>
<dbReference type="Pfam" id="PF00106">
    <property type="entry name" value="adh_short"/>
    <property type="match status" value="1"/>
</dbReference>
<dbReference type="PANTHER" id="PTHR44656">
    <property type="entry name" value="DEHYDROGENASE/REDUCTASE SDR FAMILY MEMBER 12"/>
    <property type="match status" value="1"/>
</dbReference>
<dbReference type="SUPFAM" id="SSF51735">
    <property type="entry name" value="NAD(P)-binding Rossmann-fold domains"/>
    <property type="match status" value="1"/>
</dbReference>
<dbReference type="PRINTS" id="PR00081">
    <property type="entry name" value="GDHRDH"/>
</dbReference>
<dbReference type="PANTHER" id="PTHR44656:SF7">
    <property type="entry name" value="DEHYDROGENASE_REDUCTASE SDR FAMILY MEMBER 12"/>
    <property type="match status" value="1"/>
</dbReference>
<organism evidence="1 2">
    <name type="scientific">Antrihabitans stalagmiti</name>
    <dbReference type="NCBI Taxonomy" id="2799499"/>
    <lineage>
        <taxon>Bacteria</taxon>
        <taxon>Bacillati</taxon>
        <taxon>Actinomycetota</taxon>
        <taxon>Actinomycetes</taxon>
        <taxon>Mycobacteriales</taxon>
        <taxon>Nocardiaceae</taxon>
        <taxon>Antrihabitans</taxon>
    </lineage>
</organism>
<keyword evidence="2" id="KW-1185">Reference proteome</keyword>
<dbReference type="InterPro" id="IPR036291">
    <property type="entry name" value="NAD(P)-bd_dom_sf"/>
</dbReference>
<comment type="caution">
    <text evidence="1">The sequence shown here is derived from an EMBL/GenBank/DDBJ whole genome shotgun (WGS) entry which is preliminary data.</text>
</comment>
<protein>
    <submittedName>
        <fullName evidence="1">SDR family NAD(P)-dependent oxidoreductase</fullName>
    </submittedName>
</protein>
<dbReference type="EMBL" id="JAEMNV010000002">
    <property type="protein sequence ID" value="MBJ8338767.1"/>
    <property type="molecule type" value="Genomic_DNA"/>
</dbReference>
<proteinExistence type="predicted"/>
<evidence type="ECO:0000313" key="1">
    <source>
        <dbReference type="EMBL" id="MBJ8338767.1"/>
    </source>
</evidence>
<reference evidence="1" key="1">
    <citation type="submission" date="2020-12" db="EMBL/GenBank/DDBJ databases">
        <title>Antrihabitans popcorni sp. nov. and Antrihabitans auranticaus sp. nov., isolated from a larva cave.</title>
        <authorList>
            <person name="Lee S.D."/>
            <person name="Kim I.S."/>
        </authorList>
    </citation>
    <scope>NUCLEOTIDE SEQUENCE</scope>
    <source>
        <strain evidence="1">YC3-6</strain>
    </source>
</reference>